<gene>
    <name evidence="3" type="ORF">J2W36_004572</name>
</gene>
<dbReference type="RefSeq" id="WP_307692043.1">
    <property type="nucleotide sequence ID" value="NZ_JAUSRO010000017.1"/>
</dbReference>
<accession>A0ABT9SD67</accession>
<dbReference type="CDD" id="cd17470">
    <property type="entry name" value="T3SS_Flik_C"/>
    <property type="match status" value="1"/>
</dbReference>
<evidence type="ECO:0000313" key="4">
    <source>
        <dbReference type="Proteomes" id="UP001226867"/>
    </source>
</evidence>
<comment type="caution">
    <text evidence="3">The sequence shown here is derived from an EMBL/GenBank/DDBJ whole genome shotgun (WGS) entry which is preliminary data.</text>
</comment>
<feature type="compositionally biased region" description="Low complexity" evidence="1">
    <location>
        <begin position="17"/>
        <end position="32"/>
    </location>
</feature>
<dbReference type="Gene3D" id="3.30.750.140">
    <property type="match status" value="1"/>
</dbReference>
<keyword evidence="4" id="KW-1185">Reference proteome</keyword>
<evidence type="ECO:0000259" key="2">
    <source>
        <dbReference type="Pfam" id="PF02120"/>
    </source>
</evidence>
<dbReference type="InterPro" id="IPR052563">
    <property type="entry name" value="FliK"/>
</dbReference>
<feature type="region of interest" description="Disordered" evidence="1">
    <location>
        <begin position="433"/>
        <end position="455"/>
    </location>
</feature>
<dbReference type="Proteomes" id="UP001226867">
    <property type="component" value="Unassembled WGS sequence"/>
</dbReference>
<name>A0ABT9SD67_9BURK</name>
<keyword evidence="3" id="KW-0282">Flagellum</keyword>
<dbReference type="PANTHER" id="PTHR37533">
    <property type="entry name" value="FLAGELLAR HOOK-LENGTH CONTROL PROTEIN"/>
    <property type="match status" value="1"/>
</dbReference>
<keyword evidence="3" id="KW-0966">Cell projection</keyword>
<dbReference type="EMBL" id="JAUSRO010000017">
    <property type="protein sequence ID" value="MDP9902295.1"/>
    <property type="molecule type" value="Genomic_DNA"/>
</dbReference>
<dbReference type="PANTHER" id="PTHR37533:SF2">
    <property type="entry name" value="FLAGELLAR HOOK-LENGTH CONTROL PROTEIN"/>
    <property type="match status" value="1"/>
</dbReference>
<dbReference type="InterPro" id="IPR021136">
    <property type="entry name" value="Flagellar_hook_control-like_C"/>
</dbReference>
<feature type="compositionally biased region" description="Polar residues" evidence="1">
    <location>
        <begin position="1"/>
        <end position="11"/>
    </location>
</feature>
<dbReference type="Pfam" id="PF02120">
    <property type="entry name" value="Flg_hook"/>
    <property type="match status" value="1"/>
</dbReference>
<organism evidence="3 4">
    <name type="scientific">Variovorax ginsengisoli</name>
    <dbReference type="NCBI Taxonomy" id="363844"/>
    <lineage>
        <taxon>Bacteria</taxon>
        <taxon>Pseudomonadati</taxon>
        <taxon>Pseudomonadota</taxon>
        <taxon>Betaproteobacteria</taxon>
        <taxon>Burkholderiales</taxon>
        <taxon>Comamonadaceae</taxon>
        <taxon>Variovorax</taxon>
    </lineage>
</organism>
<feature type="compositionally biased region" description="Low complexity" evidence="1">
    <location>
        <begin position="255"/>
        <end position="268"/>
    </location>
</feature>
<reference evidence="3 4" key="1">
    <citation type="submission" date="2023-07" db="EMBL/GenBank/DDBJ databases">
        <title>Sorghum-associated microbial communities from plants grown in Nebraska, USA.</title>
        <authorList>
            <person name="Schachtman D."/>
        </authorList>
    </citation>
    <scope>NUCLEOTIDE SEQUENCE [LARGE SCALE GENOMIC DNA]</scope>
    <source>
        <strain evidence="3 4">DS1607</strain>
    </source>
</reference>
<feature type="compositionally biased region" description="Polar residues" evidence="1">
    <location>
        <begin position="90"/>
        <end position="103"/>
    </location>
</feature>
<sequence>MTTALTLSSPVAPQPHAAATDARPTRAASTTTGAGGKSQGSPQDIDRTGAAEGADVATSAWHGNRTGTQGSFGAALEQSRARTATRLEATDSSKTPATGTPAATSKAHADEDMPTDDLLLTAWMGPSLEAARLASSLAPPASGTQASATIAAASAADAAARRSALERDGTSAAAVTSETATAATDTAVTQTLAALAALDSQADQQLRNAAGGGPDKGVAPARLEGKDAALLQHTPAAGDTPRPALAARQLKGEPSAAQATDDAQTASTPVATASIATTPLPVSAVTARASKGESAGDMDADAATAPPVAPGGAASTAQASNAGAGMETVVRAAIAAPVGSDAWAPALGQHMIRIAAKGDHVAELDLNPIGLGPLKVRLSVTDNQAQAMFMSGHESVRQAVEAAMPQLRTTLASQGISLGQTSVGADPGQAFFAGTGSGEQRNPTPPSRTSALDSTNATTQAPLIEAPPVMQVLRNGAGFTTFA</sequence>
<feature type="region of interest" description="Disordered" evidence="1">
    <location>
        <begin position="1"/>
        <end position="112"/>
    </location>
</feature>
<protein>
    <submittedName>
        <fullName evidence="3">Flagellar hook-length control protein FliK</fullName>
    </submittedName>
</protein>
<evidence type="ECO:0000256" key="1">
    <source>
        <dbReference type="SAM" id="MobiDB-lite"/>
    </source>
</evidence>
<proteinExistence type="predicted"/>
<feature type="region of interest" description="Disordered" evidence="1">
    <location>
        <begin position="286"/>
        <end position="319"/>
    </location>
</feature>
<keyword evidence="3" id="KW-0969">Cilium</keyword>
<feature type="compositionally biased region" description="Low complexity" evidence="1">
    <location>
        <begin position="295"/>
        <end position="319"/>
    </location>
</feature>
<feature type="region of interest" description="Disordered" evidence="1">
    <location>
        <begin position="247"/>
        <end position="274"/>
    </location>
</feature>
<feature type="domain" description="Flagellar hook-length control protein-like C-terminal" evidence="2">
    <location>
        <begin position="355"/>
        <end position="429"/>
    </location>
</feature>
<evidence type="ECO:0000313" key="3">
    <source>
        <dbReference type="EMBL" id="MDP9902295.1"/>
    </source>
</evidence>
<feature type="compositionally biased region" description="Polar residues" evidence="1">
    <location>
        <begin position="438"/>
        <end position="455"/>
    </location>
</feature>
<dbReference type="InterPro" id="IPR038610">
    <property type="entry name" value="FliK-like_C_sf"/>
</dbReference>